<evidence type="ECO:0000313" key="1">
    <source>
        <dbReference type="EMBL" id="CAH2034978.1"/>
    </source>
</evidence>
<accession>A0ABN8HM75</accession>
<name>A0ABN8HM75_9NEOP</name>
<feature type="non-terminal residue" evidence="1">
    <location>
        <position position="1"/>
    </location>
</feature>
<reference evidence="1" key="1">
    <citation type="submission" date="2022-03" db="EMBL/GenBank/DDBJ databases">
        <authorList>
            <person name="Martin H S."/>
        </authorList>
    </citation>
    <scope>NUCLEOTIDE SEQUENCE</scope>
</reference>
<dbReference type="Proteomes" id="UP000837857">
    <property type="component" value="Chromosome 1"/>
</dbReference>
<dbReference type="EMBL" id="OW152813">
    <property type="protein sequence ID" value="CAH2034978.1"/>
    <property type="molecule type" value="Genomic_DNA"/>
</dbReference>
<protein>
    <submittedName>
        <fullName evidence="1">Uncharacterized protein</fullName>
    </submittedName>
</protein>
<keyword evidence="2" id="KW-1185">Reference proteome</keyword>
<evidence type="ECO:0000313" key="2">
    <source>
        <dbReference type="Proteomes" id="UP000837857"/>
    </source>
</evidence>
<proteinExistence type="predicted"/>
<sequence length="204" mass="22619">MCITKQYLHLKHNCKTLCQLQASTLVHNISIQEGSLDLDSNRNHNSSSNNNHNSSSKVLFIILAPAKAHLSLTWVVHLIRLHVELEGLCVGNTAPKAVYIENRWGETRVSRACVSRVSAACRRRAAAAAARDLWSALRLVAKATCGTHGGTVNVRNRRLTPWPALNTASTERISLRAASTLVLCGHYHASIFFHFFVTTFRLNL</sequence>
<gene>
    <name evidence="1" type="ORF">IPOD504_LOCUS365</name>
</gene>
<organism evidence="1 2">
    <name type="scientific">Iphiclides podalirius</name>
    <name type="common">scarce swallowtail</name>
    <dbReference type="NCBI Taxonomy" id="110791"/>
    <lineage>
        <taxon>Eukaryota</taxon>
        <taxon>Metazoa</taxon>
        <taxon>Ecdysozoa</taxon>
        <taxon>Arthropoda</taxon>
        <taxon>Hexapoda</taxon>
        <taxon>Insecta</taxon>
        <taxon>Pterygota</taxon>
        <taxon>Neoptera</taxon>
        <taxon>Endopterygota</taxon>
        <taxon>Lepidoptera</taxon>
        <taxon>Glossata</taxon>
        <taxon>Ditrysia</taxon>
        <taxon>Papilionoidea</taxon>
        <taxon>Papilionidae</taxon>
        <taxon>Papilioninae</taxon>
        <taxon>Iphiclides</taxon>
    </lineage>
</organism>